<dbReference type="Proteomes" id="UP000182737">
    <property type="component" value="Unassembled WGS sequence"/>
</dbReference>
<feature type="transmembrane region" description="Helical" evidence="10">
    <location>
        <begin position="100"/>
        <end position="123"/>
    </location>
</feature>
<dbReference type="GO" id="GO:0051205">
    <property type="term" value="P:protein insertion into membrane"/>
    <property type="evidence" value="ECO:0007669"/>
    <property type="project" value="TreeGrafter"/>
</dbReference>
<dbReference type="NCBIfam" id="TIGR03592">
    <property type="entry name" value="yidC_oxa1_cterm"/>
    <property type="match status" value="1"/>
</dbReference>
<comment type="similarity">
    <text evidence="9">Belongs to the OXA1/ALB3/YidC family.</text>
</comment>
<dbReference type="EMBL" id="FORI01000002">
    <property type="protein sequence ID" value="SFI52103.1"/>
    <property type="molecule type" value="Genomic_DNA"/>
</dbReference>
<dbReference type="RefSeq" id="WP_074930567.1">
    <property type="nucleotide sequence ID" value="NZ_FORI01000002.1"/>
</dbReference>
<reference evidence="13" key="1">
    <citation type="submission" date="2016-10" db="EMBL/GenBank/DDBJ databases">
        <authorList>
            <person name="Varghese N."/>
            <person name="Submissions S."/>
        </authorList>
    </citation>
    <scope>NUCLEOTIDE SEQUENCE [LARGE SCALE GENOMIC DNA]</scope>
    <source>
        <strain evidence="13">XBD1002</strain>
    </source>
</reference>
<evidence type="ECO:0000313" key="13">
    <source>
        <dbReference type="Proteomes" id="UP000182737"/>
    </source>
</evidence>
<feature type="transmembrane region" description="Helical" evidence="10">
    <location>
        <begin position="408"/>
        <end position="428"/>
    </location>
</feature>
<protein>
    <submittedName>
        <fullName evidence="12">Membrane protein insertase, YidC/Oxa1 family, C-terminal domain-containing protein</fullName>
    </submittedName>
</protein>
<dbReference type="Gene3D" id="3.40.720.10">
    <property type="entry name" value="Alkaline Phosphatase, subunit A"/>
    <property type="match status" value="1"/>
</dbReference>
<evidence type="ECO:0000256" key="2">
    <source>
        <dbReference type="ARBA" id="ARBA00022448"/>
    </source>
</evidence>
<evidence type="ECO:0000256" key="9">
    <source>
        <dbReference type="RuleBase" id="RU003945"/>
    </source>
</evidence>
<evidence type="ECO:0000256" key="3">
    <source>
        <dbReference type="ARBA" id="ARBA00022475"/>
    </source>
</evidence>
<name>A0A1I3IWA7_9SPIR</name>
<proteinExistence type="inferred from homology"/>
<dbReference type="Pfam" id="PF02096">
    <property type="entry name" value="60KD_IMP"/>
    <property type="match status" value="1"/>
</dbReference>
<sequence length="893" mass="100470">MVQILYLLIIYPLYQIIEFCYTLSEGILRSPGLAIAGVSLAVSFLCLPLYVIAERWQETERQTQARLKPGIDRIKKAFKGDEQYMILSTFYRQNHYHPMMALRSSISLLIQIPFFIAAYQFLSKLPALQGRSFFFIRDLGGQDALFHIGSFPVNVLPVAMTVINIIAGAIYTKGHPLKEKLQIYIMALFFLVFLYTSPSGLVFYWTLNNLFSLVKNVFYKLKKPLRALYFCLLAGVILADIYLIFFHDGFIYRRLSVVAALCVIPLAPLFVRLATWLLNTKLSAFADDDRQRNLIFYTSAAALAVLLGFALPSYVISSSPMEFSFIDDYASPFYFLRYAFFQSAGLFLVWGAAIYNLFGKRIKTLMSVGFSALLLCALVNAFAFGGDYGTISTILTFTNAGGISPSKLFALGNLLCCGVVIALLLALLILKKPQVVTFICSITLIASLGICVINSLPISRGYKEAKELKATGNQADSLKPIFNLSKTEKNVLVIMEDRALGTTFPYILEENPGLKNQFEGFTFYPNTASFAVFTLYGAPPIYGGYEYTPEAMNRRDSEALVDKHNEACRMMPVLFDQNGFTSTVTDISWANYVWIPDLRIFDDYPKIKKAPTIRVYTDYWLKNHPDVKGFLPQSFYLKRNFFWFSIFKIMPAILRETIYDEGHWWQAGNKDNFISDFLNSYAVLDYLPELTDTSAEGPTFTLLVNEATHEPVLTGYPNYDLSSDAIGPGPLDDDPHFNSNSSAFYRLGEYMEYLKQAGVYDNTRIIIVADHGGTCKYDEITGNSGWTSNNPLLLYKDFGAQGELAVDETFMTNADTPLLATQSLIENAANPFTGKLLTESVNKDKVYSAYGAWNPDGQHKNTFKVTAWSSVHDRVNDSSCWAHEIPDGMTEEK</sequence>
<dbReference type="GO" id="GO:0005886">
    <property type="term" value="C:plasma membrane"/>
    <property type="evidence" value="ECO:0007669"/>
    <property type="project" value="UniProtKB-SubCell"/>
</dbReference>
<feature type="transmembrane region" description="Helical" evidence="10">
    <location>
        <begin position="365"/>
        <end position="388"/>
    </location>
</feature>
<dbReference type="GO" id="GO:0032977">
    <property type="term" value="F:membrane insertase activity"/>
    <property type="evidence" value="ECO:0007669"/>
    <property type="project" value="InterPro"/>
</dbReference>
<organism evidence="12 13">
    <name type="scientific">Treponema bryantii</name>
    <dbReference type="NCBI Taxonomy" id="163"/>
    <lineage>
        <taxon>Bacteria</taxon>
        <taxon>Pseudomonadati</taxon>
        <taxon>Spirochaetota</taxon>
        <taxon>Spirochaetia</taxon>
        <taxon>Spirochaetales</taxon>
        <taxon>Treponemataceae</taxon>
        <taxon>Treponema</taxon>
    </lineage>
</organism>
<evidence type="ECO:0000256" key="10">
    <source>
        <dbReference type="SAM" id="Phobius"/>
    </source>
</evidence>
<evidence type="ECO:0000313" key="12">
    <source>
        <dbReference type="EMBL" id="SFI52103.1"/>
    </source>
</evidence>
<feature type="transmembrane region" description="Helical" evidence="10">
    <location>
        <begin position="6"/>
        <end position="24"/>
    </location>
</feature>
<feature type="transmembrane region" description="Helical" evidence="10">
    <location>
        <begin position="31"/>
        <end position="53"/>
    </location>
</feature>
<feature type="transmembrane region" description="Helical" evidence="10">
    <location>
        <begin position="144"/>
        <end position="171"/>
    </location>
</feature>
<dbReference type="SUPFAM" id="SSF53649">
    <property type="entry name" value="Alkaline phosphatase-like"/>
    <property type="match status" value="1"/>
</dbReference>
<feature type="transmembrane region" description="Helical" evidence="10">
    <location>
        <begin position="227"/>
        <end position="245"/>
    </location>
</feature>
<feature type="transmembrane region" description="Helical" evidence="10">
    <location>
        <begin position="183"/>
        <end position="207"/>
    </location>
</feature>
<keyword evidence="8" id="KW-0143">Chaperone</keyword>
<evidence type="ECO:0000256" key="7">
    <source>
        <dbReference type="ARBA" id="ARBA00023136"/>
    </source>
</evidence>
<gene>
    <name evidence="12" type="ORF">SAMN04487775_102169</name>
</gene>
<feature type="transmembrane region" description="Helical" evidence="10">
    <location>
        <begin position="335"/>
        <end position="358"/>
    </location>
</feature>
<dbReference type="CDD" id="cd20070">
    <property type="entry name" value="5TM_YidC_Alb3"/>
    <property type="match status" value="1"/>
</dbReference>
<keyword evidence="7 10" id="KW-0472">Membrane</keyword>
<comment type="subcellular location">
    <subcellularLocation>
        <location evidence="1">Cell membrane</location>
        <topology evidence="1">Multi-pass membrane protein</topology>
    </subcellularLocation>
    <subcellularLocation>
        <location evidence="9">Membrane</location>
        <topology evidence="9">Multi-pass membrane protein</topology>
    </subcellularLocation>
</comment>
<feature type="domain" description="Membrane insertase YidC/Oxa/ALB C-terminal" evidence="11">
    <location>
        <begin position="32"/>
        <end position="219"/>
    </location>
</feature>
<dbReference type="PANTHER" id="PTHR12428:SF65">
    <property type="entry name" value="CYTOCHROME C OXIDASE ASSEMBLY PROTEIN COX18, MITOCHONDRIAL"/>
    <property type="match status" value="1"/>
</dbReference>
<dbReference type="InterPro" id="IPR001708">
    <property type="entry name" value="YidC/ALB3/OXA1/COX18"/>
</dbReference>
<evidence type="ECO:0000256" key="8">
    <source>
        <dbReference type="ARBA" id="ARBA00023186"/>
    </source>
</evidence>
<evidence type="ECO:0000256" key="6">
    <source>
        <dbReference type="ARBA" id="ARBA00022989"/>
    </source>
</evidence>
<feature type="transmembrane region" description="Helical" evidence="10">
    <location>
        <begin position="435"/>
        <end position="456"/>
    </location>
</feature>
<evidence type="ECO:0000256" key="5">
    <source>
        <dbReference type="ARBA" id="ARBA00022927"/>
    </source>
</evidence>
<keyword evidence="2" id="KW-0813">Transport</keyword>
<keyword evidence="3" id="KW-1003">Cell membrane</keyword>
<keyword evidence="4 9" id="KW-0812">Transmembrane</keyword>
<dbReference type="PANTHER" id="PTHR12428">
    <property type="entry name" value="OXA1"/>
    <property type="match status" value="1"/>
</dbReference>
<accession>A0A1I3IWA7</accession>
<feature type="transmembrane region" description="Helical" evidence="10">
    <location>
        <begin position="294"/>
        <end position="315"/>
    </location>
</feature>
<keyword evidence="6 10" id="KW-1133">Transmembrane helix</keyword>
<dbReference type="GO" id="GO:0015031">
    <property type="term" value="P:protein transport"/>
    <property type="evidence" value="ECO:0007669"/>
    <property type="project" value="UniProtKB-KW"/>
</dbReference>
<evidence type="ECO:0000256" key="4">
    <source>
        <dbReference type="ARBA" id="ARBA00022692"/>
    </source>
</evidence>
<dbReference type="InterPro" id="IPR028055">
    <property type="entry name" value="YidC/Oxa/ALB_C"/>
</dbReference>
<dbReference type="InterPro" id="IPR047196">
    <property type="entry name" value="YidC_ALB_C"/>
</dbReference>
<dbReference type="InterPro" id="IPR017850">
    <property type="entry name" value="Alkaline_phosphatase_core_sf"/>
</dbReference>
<dbReference type="AlphaFoldDB" id="A0A1I3IWA7"/>
<keyword evidence="5" id="KW-0653">Protein transport</keyword>
<evidence type="ECO:0000256" key="1">
    <source>
        <dbReference type="ARBA" id="ARBA00004651"/>
    </source>
</evidence>
<keyword evidence="13" id="KW-1185">Reference proteome</keyword>
<dbReference type="OrthoDB" id="354737at2"/>
<evidence type="ECO:0000259" key="11">
    <source>
        <dbReference type="Pfam" id="PF02096"/>
    </source>
</evidence>